<sequence>MQAIKDFFSDGLHVFIVIMIFVMGIGGALVTGGTFDEWGKRLTSWRRRKKKRIDYH</sequence>
<keyword evidence="1" id="KW-0472">Membrane</keyword>
<dbReference type="Proteomes" id="UP001597557">
    <property type="component" value="Unassembled WGS sequence"/>
</dbReference>
<evidence type="ECO:0000313" key="2">
    <source>
        <dbReference type="EMBL" id="MFD2872195.1"/>
    </source>
</evidence>
<keyword evidence="1" id="KW-1133">Transmembrane helix</keyword>
<dbReference type="RefSeq" id="WP_377183604.1">
    <property type="nucleotide sequence ID" value="NZ_JBHUPD010000001.1"/>
</dbReference>
<dbReference type="EMBL" id="JBHUPD010000001">
    <property type="protein sequence ID" value="MFD2872195.1"/>
    <property type="molecule type" value="Genomic_DNA"/>
</dbReference>
<keyword evidence="1" id="KW-0812">Transmembrane</keyword>
<evidence type="ECO:0000256" key="1">
    <source>
        <dbReference type="SAM" id="Phobius"/>
    </source>
</evidence>
<name>A0ABW5YB40_9SPHI</name>
<comment type="caution">
    <text evidence="2">The sequence shown here is derived from an EMBL/GenBank/DDBJ whole genome shotgun (WGS) entry which is preliminary data.</text>
</comment>
<accession>A0ABW5YB40</accession>
<evidence type="ECO:0000313" key="3">
    <source>
        <dbReference type="Proteomes" id="UP001597557"/>
    </source>
</evidence>
<gene>
    <name evidence="2" type="ORF">ACFS5N_06940</name>
</gene>
<organism evidence="2 3">
    <name type="scientific">Mucilaginibacter ximonensis</name>
    <dbReference type="NCBI Taxonomy" id="538021"/>
    <lineage>
        <taxon>Bacteria</taxon>
        <taxon>Pseudomonadati</taxon>
        <taxon>Bacteroidota</taxon>
        <taxon>Sphingobacteriia</taxon>
        <taxon>Sphingobacteriales</taxon>
        <taxon>Sphingobacteriaceae</taxon>
        <taxon>Mucilaginibacter</taxon>
    </lineage>
</organism>
<keyword evidence="3" id="KW-1185">Reference proteome</keyword>
<proteinExistence type="predicted"/>
<feature type="transmembrane region" description="Helical" evidence="1">
    <location>
        <begin position="12"/>
        <end position="35"/>
    </location>
</feature>
<reference evidence="3" key="1">
    <citation type="journal article" date="2019" name="Int. J. Syst. Evol. Microbiol.">
        <title>The Global Catalogue of Microorganisms (GCM) 10K type strain sequencing project: providing services to taxonomists for standard genome sequencing and annotation.</title>
        <authorList>
            <consortium name="The Broad Institute Genomics Platform"/>
            <consortium name="The Broad Institute Genome Sequencing Center for Infectious Disease"/>
            <person name="Wu L."/>
            <person name="Ma J."/>
        </authorList>
    </citation>
    <scope>NUCLEOTIDE SEQUENCE [LARGE SCALE GENOMIC DNA]</scope>
    <source>
        <strain evidence="3">KCTC 22437</strain>
    </source>
</reference>
<protein>
    <submittedName>
        <fullName evidence="2">Uncharacterized protein</fullName>
    </submittedName>
</protein>